<dbReference type="Gene3D" id="3.90.190.20">
    <property type="entry name" value="Mur ligase, C-terminal domain"/>
    <property type="match status" value="1"/>
</dbReference>
<dbReference type="SUPFAM" id="SSF53244">
    <property type="entry name" value="MurD-like peptide ligases, peptide-binding domain"/>
    <property type="match status" value="1"/>
</dbReference>
<evidence type="ECO:0000256" key="19">
    <source>
        <dbReference type="ARBA" id="ARBA00023211"/>
    </source>
</evidence>
<evidence type="ECO:0000256" key="14">
    <source>
        <dbReference type="ARBA" id="ARBA00022840"/>
    </source>
</evidence>
<evidence type="ECO:0000256" key="3">
    <source>
        <dbReference type="ARBA" id="ARBA00004496"/>
    </source>
</evidence>
<keyword evidence="24" id="KW-0472">Membrane</keyword>
<dbReference type="OrthoDB" id="2013972at2759"/>
<dbReference type="PANTHER" id="PTHR35851">
    <property type="entry name" value="CELL DIVISION PROTEIN FTSQ"/>
    <property type="match status" value="1"/>
</dbReference>
<evidence type="ECO:0000256" key="7">
    <source>
        <dbReference type="ARBA" id="ARBA00022490"/>
    </source>
</evidence>
<name>A0A1R3KZA0_9ROSI</name>
<comment type="pathway">
    <text evidence="22">Glycan biosynthesis.</text>
</comment>
<dbReference type="Gene3D" id="3.30.1490.20">
    <property type="entry name" value="ATP-grasp fold, A domain"/>
    <property type="match status" value="1"/>
</dbReference>
<keyword evidence="18 24" id="KW-1133">Transmembrane helix</keyword>
<dbReference type="InterPro" id="IPR011761">
    <property type="entry name" value="ATP-grasp"/>
</dbReference>
<dbReference type="Gene3D" id="3.40.50.11690">
    <property type="entry name" value="Cell division protein FtsQ/DivIB"/>
    <property type="match status" value="1"/>
</dbReference>
<evidence type="ECO:0000256" key="4">
    <source>
        <dbReference type="ARBA" id="ARBA00004752"/>
    </source>
</evidence>
<dbReference type="GO" id="GO:0005737">
    <property type="term" value="C:cytoplasm"/>
    <property type="evidence" value="ECO:0007669"/>
    <property type="project" value="UniProtKB-SubCell"/>
</dbReference>
<evidence type="ECO:0000256" key="6">
    <source>
        <dbReference type="ARBA" id="ARBA00022475"/>
    </source>
</evidence>
<dbReference type="InterPro" id="IPR045335">
    <property type="entry name" value="FtsQ_C_sf"/>
</dbReference>
<dbReference type="HAMAP" id="MF_00047">
    <property type="entry name" value="Dala_Dala_lig"/>
    <property type="match status" value="1"/>
</dbReference>
<evidence type="ECO:0000256" key="24">
    <source>
        <dbReference type="SAM" id="Phobius"/>
    </source>
</evidence>
<evidence type="ECO:0000259" key="25">
    <source>
        <dbReference type="PROSITE" id="PS50975"/>
    </source>
</evidence>
<keyword evidence="19" id="KW-0464">Manganese</keyword>
<evidence type="ECO:0000313" key="27">
    <source>
        <dbReference type="Proteomes" id="UP000187203"/>
    </source>
</evidence>
<dbReference type="InterPro" id="IPR011127">
    <property type="entry name" value="Dala_Dala_lig_N"/>
</dbReference>
<comment type="similarity">
    <text evidence="5">Belongs to the D-alanine--D-alanine ligase family.</text>
</comment>
<dbReference type="SUPFAM" id="SSF52440">
    <property type="entry name" value="PreATP-grasp domain"/>
    <property type="match status" value="1"/>
</dbReference>
<organism evidence="26 27">
    <name type="scientific">Corchorus olitorius</name>
    <dbReference type="NCBI Taxonomy" id="93759"/>
    <lineage>
        <taxon>Eukaryota</taxon>
        <taxon>Viridiplantae</taxon>
        <taxon>Streptophyta</taxon>
        <taxon>Embryophyta</taxon>
        <taxon>Tracheophyta</taxon>
        <taxon>Spermatophyta</taxon>
        <taxon>Magnoliopsida</taxon>
        <taxon>eudicotyledons</taxon>
        <taxon>Gunneridae</taxon>
        <taxon>Pentapetalae</taxon>
        <taxon>rosids</taxon>
        <taxon>malvids</taxon>
        <taxon>Malvales</taxon>
        <taxon>Malvaceae</taxon>
        <taxon>Grewioideae</taxon>
        <taxon>Apeibeae</taxon>
        <taxon>Corchorus</taxon>
    </lineage>
</organism>
<evidence type="ECO:0000256" key="9">
    <source>
        <dbReference type="ARBA" id="ARBA00022598"/>
    </source>
</evidence>
<evidence type="ECO:0000256" key="18">
    <source>
        <dbReference type="ARBA" id="ARBA00022989"/>
    </source>
</evidence>
<keyword evidence="9" id="KW-0436">Ligase</keyword>
<keyword evidence="12" id="KW-0479">Metal-binding</keyword>
<dbReference type="InterPro" id="IPR005905">
    <property type="entry name" value="D_ala_D_ala"/>
</dbReference>
<feature type="transmembrane region" description="Helical" evidence="24">
    <location>
        <begin position="347"/>
        <end position="368"/>
    </location>
</feature>
<dbReference type="InterPro" id="IPR016185">
    <property type="entry name" value="PreATP-grasp_dom_sf"/>
</dbReference>
<dbReference type="GO" id="GO:0008716">
    <property type="term" value="F:D-alanine-D-alanine ligase activity"/>
    <property type="evidence" value="ECO:0007669"/>
    <property type="project" value="InterPro"/>
</dbReference>
<protein>
    <recommendedName>
        <fullName evidence="25">ATP-grasp domain-containing protein</fullName>
    </recommendedName>
</protein>
<evidence type="ECO:0000313" key="26">
    <source>
        <dbReference type="EMBL" id="OMP12421.1"/>
    </source>
</evidence>
<evidence type="ECO:0000256" key="8">
    <source>
        <dbReference type="ARBA" id="ARBA00022519"/>
    </source>
</evidence>
<dbReference type="InterPro" id="IPR013815">
    <property type="entry name" value="ATP_grasp_subdomain_1"/>
</dbReference>
<evidence type="ECO:0000256" key="23">
    <source>
        <dbReference type="PROSITE-ProRule" id="PRU00409"/>
    </source>
</evidence>
<dbReference type="InterPro" id="IPR026579">
    <property type="entry name" value="FtsQ"/>
</dbReference>
<dbReference type="InterPro" id="IPR011095">
    <property type="entry name" value="Dala_Dala_lig_C"/>
</dbReference>
<comment type="cofactor">
    <cofactor evidence="1">
        <name>Mn(2+)</name>
        <dbReference type="ChEBI" id="CHEBI:29035"/>
    </cofactor>
</comment>
<comment type="subcellular location">
    <subcellularLocation>
        <location evidence="3">Cytoplasm</location>
    </subcellularLocation>
</comment>
<evidence type="ECO:0000256" key="20">
    <source>
        <dbReference type="ARBA" id="ARBA00023306"/>
    </source>
</evidence>
<dbReference type="FunFam" id="3.30.1490.20:FF:000007">
    <property type="entry name" value="D-alanine--D-alanine ligase"/>
    <property type="match status" value="1"/>
</dbReference>
<keyword evidence="7" id="KW-0963">Cytoplasm</keyword>
<dbReference type="STRING" id="93759.A0A1R3KZA0"/>
<keyword evidence="15" id="KW-0460">Magnesium</keyword>
<keyword evidence="14 23" id="KW-0067">ATP-binding</keyword>
<dbReference type="NCBIfam" id="NF002378">
    <property type="entry name" value="PRK01372.1"/>
    <property type="match status" value="1"/>
</dbReference>
<dbReference type="Proteomes" id="UP000187203">
    <property type="component" value="Unassembled WGS sequence"/>
</dbReference>
<dbReference type="SUPFAM" id="SSF56059">
    <property type="entry name" value="Glutathione synthetase ATP-binding domain-like"/>
    <property type="match status" value="1"/>
</dbReference>
<evidence type="ECO:0000256" key="10">
    <source>
        <dbReference type="ARBA" id="ARBA00022618"/>
    </source>
</evidence>
<evidence type="ECO:0000256" key="13">
    <source>
        <dbReference type="ARBA" id="ARBA00022741"/>
    </source>
</evidence>
<dbReference type="GO" id="GO:0051301">
    <property type="term" value="P:cell division"/>
    <property type="evidence" value="ECO:0007669"/>
    <property type="project" value="UniProtKB-KW"/>
</dbReference>
<dbReference type="NCBIfam" id="TIGR01205">
    <property type="entry name" value="D_ala_D_alaTIGR"/>
    <property type="match status" value="1"/>
</dbReference>
<dbReference type="HAMAP" id="MF_00911">
    <property type="entry name" value="FtsQ_subfam"/>
    <property type="match status" value="1"/>
</dbReference>
<comment type="pathway">
    <text evidence="4">Cell wall biogenesis; peptidoglycan biosynthesis.</text>
</comment>
<dbReference type="GO" id="GO:0005524">
    <property type="term" value="F:ATP binding"/>
    <property type="evidence" value="ECO:0007669"/>
    <property type="project" value="UniProtKB-UniRule"/>
</dbReference>
<dbReference type="GO" id="GO:0046872">
    <property type="term" value="F:metal ion binding"/>
    <property type="evidence" value="ECO:0007669"/>
    <property type="project" value="UniProtKB-KW"/>
</dbReference>
<accession>A0A1R3KZA0</accession>
<evidence type="ECO:0000256" key="2">
    <source>
        <dbReference type="ARBA" id="ARBA00001946"/>
    </source>
</evidence>
<evidence type="ECO:0000256" key="12">
    <source>
        <dbReference type="ARBA" id="ARBA00022723"/>
    </source>
</evidence>
<dbReference type="Pfam" id="PF03799">
    <property type="entry name" value="FtsQ_DivIB_C"/>
    <property type="match status" value="1"/>
</dbReference>
<keyword evidence="6" id="KW-1003">Cell membrane</keyword>
<evidence type="ECO:0000256" key="15">
    <source>
        <dbReference type="ARBA" id="ARBA00022842"/>
    </source>
</evidence>
<evidence type="ECO:0000256" key="22">
    <source>
        <dbReference type="ARBA" id="ARBA00060592"/>
    </source>
</evidence>
<keyword evidence="20" id="KW-0131">Cell cycle</keyword>
<keyword evidence="21" id="KW-0961">Cell wall biogenesis/degradation</keyword>
<keyword evidence="13 23" id="KW-0547">Nucleotide-binding</keyword>
<keyword evidence="17" id="KW-0573">Peptidoglycan synthesis</keyword>
<dbReference type="AlphaFoldDB" id="A0A1R3KZA0"/>
<dbReference type="PANTHER" id="PTHR35851:SF1">
    <property type="entry name" value="CELL DIVISION PROTEIN FTSQ"/>
    <property type="match status" value="1"/>
</dbReference>
<keyword evidence="27" id="KW-1185">Reference proteome</keyword>
<dbReference type="Pfam" id="PF07478">
    <property type="entry name" value="Dala_Dala_lig_C"/>
    <property type="match status" value="1"/>
</dbReference>
<keyword evidence="16" id="KW-0133">Cell shape</keyword>
<dbReference type="EMBL" id="AWUE01009389">
    <property type="protein sequence ID" value="OMP12421.1"/>
    <property type="molecule type" value="Genomic_DNA"/>
</dbReference>
<dbReference type="GO" id="GO:0071555">
    <property type="term" value="P:cell wall organization"/>
    <property type="evidence" value="ECO:0007669"/>
    <property type="project" value="UniProtKB-KW"/>
</dbReference>
<evidence type="ECO:0000256" key="1">
    <source>
        <dbReference type="ARBA" id="ARBA00001936"/>
    </source>
</evidence>
<comment type="cofactor">
    <cofactor evidence="2">
        <name>Mg(2+)</name>
        <dbReference type="ChEBI" id="CHEBI:18420"/>
    </cofactor>
</comment>
<dbReference type="PROSITE" id="PS50975">
    <property type="entry name" value="ATP_GRASP"/>
    <property type="match status" value="1"/>
</dbReference>
<comment type="caution">
    <text evidence="26">The sequence shown here is derived from an EMBL/GenBank/DDBJ whole genome shotgun (WGS) entry which is preliminary data.</text>
</comment>
<keyword evidence="8" id="KW-0997">Cell inner membrane</keyword>
<sequence>MIFQPHRYTRTRDLYDDFASVLSQVDTLLMLDVYAAGETPIPGADSRSLCRTIRGRGKVDPILVSDPVQVAEILAPVLTGNDLILIQGAGNIGKIALKSNGLDKVFIALHGRGGEDGTLQGLLELIGMPYTGSGVMASAISMDKLRSKLLWQGAGLPVAPWVALTRREFEMGLQDSVNARIAELGLPVIVKPSREGSSVGMSKVDKADDLSSALALAFQHDEEVLIEKWLSGPEFTVAMLGEEILPSIRIQPAGVFYDYEAKYLSDETQYFCPAGLEAEREADLQSLVLKAWHILGCSGWGRIDVMLDSDGQFYLLEANTFSRHDQPQPCADGRASGGDELLAVSRIIFLLGVLCTVFISGWMVLGWMEDAQRLPLSKLVVTGERHYTRNDDIRQSILALGSPGTFMTQDVNIIQSQIERLTLDKTGEYGNSFSVPADRVNKQNLPMLYGPEGSENEVLQGFREMGQVLAKDRFTLKEAAMTARRSWQLTLTNGIKLNLGRGDTMKRLARFVELYPVLQQQAQTDGKRISYVDLRYDSGAAVGWVPAPVEEPNQQQNQAQGKFCPTVWSISLAWAAARPVVWIKVG</sequence>
<evidence type="ECO:0000256" key="17">
    <source>
        <dbReference type="ARBA" id="ARBA00022984"/>
    </source>
</evidence>
<keyword evidence="10" id="KW-0132">Cell division</keyword>
<dbReference type="InterPro" id="IPR036615">
    <property type="entry name" value="Mur_ligase_C_dom_sf"/>
</dbReference>
<evidence type="ECO:0000256" key="5">
    <source>
        <dbReference type="ARBA" id="ARBA00010871"/>
    </source>
</evidence>
<dbReference type="InterPro" id="IPR000291">
    <property type="entry name" value="D-Ala_lig_Van_CS"/>
</dbReference>
<dbReference type="Gene3D" id="3.30.470.20">
    <property type="entry name" value="ATP-grasp fold, B domain"/>
    <property type="match status" value="1"/>
</dbReference>
<evidence type="ECO:0000256" key="11">
    <source>
        <dbReference type="ARBA" id="ARBA00022692"/>
    </source>
</evidence>
<proteinExistence type="inferred from homology"/>
<feature type="domain" description="ATP-grasp" evidence="25">
    <location>
        <begin position="148"/>
        <end position="349"/>
    </location>
</feature>
<dbReference type="InterPro" id="IPR005548">
    <property type="entry name" value="Cell_div_FtsQ/DivIB_C"/>
</dbReference>
<dbReference type="GO" id="GO:0008360">
    <property type="term" value="P:regulation of cell shape"/>
    <property type="evidence" value="ECO:0007669"/>
    <property type="project" value="UniProtKB-KW"/>
</dbReference>
<dbReference type="Pfam" id="PF01820">
    <property type="entry name" value="Dala_Dala_lig_N"/>
    <property type="match status" value="1"/>
</dbReference>
<keyword evidence="11 24" id="KW-0812">Transmembrane</keyword>
<reference evidence="27" key="1">
    <citation type="submission" date="2013-09" db="EMBL/GenBank/DDBJ databases">
        <title>Corchorus olitorius genome sequencing.</title>
        <authorList>
            <person name="Alam M."/>
            <person name="Haque M.S."/>
            <person name="Islam M.S."/>
            <person name="Emdad E.M."/>
            <person name="Islam M.M."/>
            <person name="Ahmed B."/>
            <person name="Halim A."/>
            <person name="Hossen Q.M.M."/>
            <person name="Hossain M.Z."/>
            <person name="Ahmed R."/>
            <person name="Khan M.M."/>
            <person name="Islam R."/>
            <person name="Rashid M.M."/>
            <person name="Khan S.A."/>
            <person name="Rahman M.S."/>
            <person name="Alam M."/>
            <person name="Yahiya A.S."/>
            <person name="Khan M.S."/>
            <person name="Azam M.S."/>
            <person name="Haque T."/>
            <person name="Lashkar M.Z.H."/>
            <person name="Akhand A.I."/>
            <person name="Morshed G."/>
            <person name="Roy S."/>
            <person name="Uddin K.S."/>
            <person name="Rabeya T."/>
            <person name="Hossain A.S."/>
            <person name="Chowdhury A."/>
            <person name="Snigdha A.R."/>
            <person name="Mortoza M.S."/>
            <person name="Matin S.A."/>
            <person name="Hoque S.M.E."/>
            <person name="Islam M.K."/>
            <person name="Roy D.K."/>
            <person name="Haider R."/>
            <person name="Moosa M.M."/>
            <person name="Elias S.M."/>
            <person name="Hasan A.M."/>
            <person name="Jahan S."/>
            <person name="Shafiuddin M."/>
            <person name="Mahmood N."/>
            <person name="Shommy N.S."/>
        </authorList>
    </citation>
    <scope>NUCLEOTIDE SEQUENCE [LARGE SCALE GENOMIC DNA]</scope>
    <source>
        <strain evidence="27">cv. O-4</strain>
    </source>
</reference>
<dbReference type="Gene3D" id="3.10.20.310">
    <property type="entry name" value="membrane protein fhac"/>
    <property type="match status" value="1"/>
</dbReference>
<evidence type="ECO:0000256" key="16">
    <source>
        <dbReference type="ARBA" id="ARBA00022960"/>
    </source>
</evidence>
<evidence type="ECO:0000256" key="21">
    <source>
        <dbReference type="ARBA" id="ARBA00023316"/>
    </source>
</evidence>
<dbReference type="PROSITE" id="PS00843">
    <property type="entry name" value="DALA_DALA_LIGASE_1"/>
    <property type="match status" value="1"/>
</dbReference>
<gene>
    <name evidence="26" type="ORF">COLO4_03233</name>
</gene>